<keyword evidence="1" id="KW-0285">Flavoprotein</keyword>
<sequence length="434" mass="46367">MSWATAWPYLLLLLAAVGGHPWRRARRERHHAEEWAEAQAAGLNEPASLHPVVDPARCIGSSTCVRACPEQALGMVGGKATLINASACIGHGACQAACPFDAISLVFGTEKRGVDIPLLTPQFETNVPGIFIAGELGGMGLIRKAAEQGRQAMEAIAARGRARDADQLDVVIVGAGPAGLSAGLAAIEKKLRYRIIEQEDSLGGSVFHYPRQKVAMTAPVKLALVGQVRFNEVSKEKLLEFWHGVVLKFRLAIQFGERMQSITPAGDSLVVSTSRGTLHTRSVLLAIGRRGTPRTLGVPGEDLPKVAYRLVDAAQYAGQAVLVVGGGDSALEAAIAMADVPATQVTLSYRGDAFSRVKPKNRERLQRLQAEGRLSVRLRSEVEAISPADVTLRLPDGERLTLRNDAVIVCAGGQLPTPLLKDIGIRFETKHGTA</sequence>
<accession>A0ABU9BNR0</accession>
<dbReference type="Proteomes" id="UP001371218">
    <property type="component" value="Unassembled WGS sequence"/>
</dbReference>
<dbReference type="RefSeq" id="WP_341424528.1">
    <property type="nucleotide sequence ID" value="NZ_JBBUTG010000002.1"/>
</dbReference>
<gene>
    <name evidence="4" type="ORF">AACH06_05025</name>
</gene>
<organism evidence="4 5">
    <name type="scientific">Ideonella lacteola</name>
    <dbReference type="NCBI Taxonomy" id="2984193"/>
    <lineage>
        <taxon>Bacteria</taxon>
        <taxon>Pseudomonadati</taxon>
        <taxon>Pseudomonadota</taxon>
        <taxon>Betaproteobacteria</taxon>
        <taxon>Burkholderiales</taxon>
        <taxon>Sphaerotilaceae</taxon>
        <taxon>Ideonella</taxon>
    </lineage>
</organism>
<reference evidence="4 5" key="1">
    <citation type="submission" date="2024-04" db="EMBL/GenBank/DDBJ databases">
        <title>Novel species of the genus Ideonella isolated from streams.</title>
        <authorList>
            <person name="Lu H."/>
        </authorList>
    </citation>
    <scope>NUCLEOTIDE SEQUENCE [LARGE SCALE GENOMIC DNA]</scope>
    <source>
        <strain evidence="4 5">DXS29W</strain>
    </source>
</reference>
<dbReference type="EMBL" id="JBBUTG010000002">
    <property type="protein sequence ID" value="MEK8030178.1"/>
    <property type="molecule type" value="Genomic_DNA"/>
</dbReference>
<dbReference type="Pfam" id="PF13738">
    <property type="entry name" value="Pyr_redox_3"/>
    <property type="match status" value="1"/>
</dbReference>
<feature type="domain" description="4Fe-4S ferredoxin-type" evidence="3">
    <location>
        <begin position="79"/>
        <end position="108"/>
    </location>
</feature>
<comment type="caution">
    <text evidence="4">The sequence shown here is derived from an EMBL/GenBank/DDBJ whole genome shotgun (WGS) entry which is preliminary data.</text>
</comment>
<dbReference type="SUPFAM" id="SSF54862">
    <property type="entry name" value="4Fe-4S ferredoxins"/>
    <property type="match status" value="1"/>
</dbReference>
<evidence type="ECO:0000256" key="1">
    <source>
        <dbReference type="ARBA" id="ARBA00022630"/>
    </source>
</evidence>
<evidence type="ECO:0000256" key="2">
    <source>
        <dbReference type="ARBA" id="ARBA00023002"/>
    </source>
</evidence>
<protein>
    <submittedName>
        <fullName evidence="4">NAD(P)-binding domain-containing protein</fullName>
    </submittedName>
</protein>
<dbReference type="Gene3D" id="3.30.70.20">
    <property type="match status" value="1"/>
</dbReference>
<proteinExistence type="predicted"/>
<dbReference type="PRINTS" id="PR00469">
    <property type="entry name" value="PNDRDTASEII"/>
</dbReference>
<keyword evidence="5" id="KW-1185">Reference proteome</keyword>
<dbReference type="InterPro" id="IPR017896">
    <property type="entry name" value="4Fe4S_Fe-S-bd"/>
</dbReference>
<evidence type="ECO:0000313" key="4">
    <source>
        <dbReference type="EMBL" id="MEK8030178.1"/>
    </source>
</evidence>
<name>A0ABU9BNR0_9BURK</name>
<dbReference type="InterPro" id="IPR036188">
    <property type="entry name" value="FAD/NAD-bd_sf"/>
</dbReference>
<dbReference type="PROSITE" id="PS51379">
    <property type="entry name" value="4FE4S_FER_2"/>
    <property type="match status" value="2"/>
</dbReference>
<dbReference type="InterPro" id="IPR050097">
    <property type="entry name" value="Ferredoxin-NADP_redctase_2"/>
</dbReference>
<dbReference type="Pfam" id="PF13237">
    <property type="entry name" value="Fer4_10"/>
    <property type="match status" value="1"/>
</dbReference>
<keyword evidence="2" id="KW-0560">Oxidoreductase</keyword>
<dbReference type="PRINTS" id="PR00368">
    <property type="entry name" value="FADPNR"/>
</dbReference>
<feature type="domain" description="4Fe-4S ferredoxin-type" evidence="3">
    <location>
        <begin position="49"/>
        <end position="78"/>
    </location>
</feature>
<dbReference type="Gene3D" id="3.50.50.60">
    <property type="entry name" value="FAD/NAD(P)-binding domain"/>
    <property type="match status" value="2"/>
</dbReference>
<dbReference type="PANTHER" id="PTHR48105">
    <property type="entry name" value="THIOREDOXIN REDUCTASE 1-RELATED-RELATED"/>
    <property type="match status" value="1"/>
</dbReference>
<dbReference type="SUPFAM" id="SSF51905">
    <property type="entry name" value="FAD/NAD(P)-binding domain"/>
    <property type="match status" value="1"/>
</dbReference>
<evidence type="ECO:0000259" key="3">
    <source>
        <dbReference type="PROSITE" id="PS51379"/>
    </source>
</evidence>
<evidence type="ECO:0000313" key="5">
    <source>
        <dbReference type="Proteomes" id="UP001371218"/>
    </source>
</evidence>